<keyword evidence="2" id="KW-1185">Reference proteome</keyword>
<proteinExistence type="predicted"/>
<reference evidence="1 2" key="1">
    <citation type="submission" date="2021-02" db="EMBL/GenBank/DDBJ databases">
        <title>Alicyclobacillus curvatus sp. nov. and Alicyclobacillus mengziensis sp. nov., two acidophilic bacteria isolated from acid mine drainage.</title>
        <authorList>
            <person name="Huang Y."/>
        </authorList>
    </citation>
    <scope>NUCLEOTIDE SEQUENCE [LARGE SCALE GENOMIC DNA]</scope>
    <source>
        <strain evidence="1 2">S30H14</strain>
    </source>
</reference>
<dbReference type="EMBL" id="CP071182">
    <property type="protein sequence ID" value="QSO48468.1"/>
    <property type="molecule type" value="Genomic_DNA"/>
</dbReference>
<dbReference type="PANTHER" id="PTHR34301">
    <property type="entry name" value="DNA-BINDING PROTEIN-RELATED"/>
    <property type="match status" value="1"/>
</dbReference>
<evidence type="ECO:0000313" key="1">
    <source>
        <dbReference type="EMBL" id="QSO48468.1"/>
    </source>
</evidence>
<dbReference type="InterPro" id="IPR027417">
    <property type="entry name" value="P-loop_NTPase"/>
</dbReference>
<protein>
    <submittedName>
        <fullName evidence="1">Uncharacterized protein</fullName>
    </submittedName>
</protein>
<sequence>MDEDSQFDGTRISSLSPRDNFIRELEQRLLDGCSVTFTISHDEQPDTAQRVLRRLREHGWYTAYVDLQTVSSVERLVLTVVQAYIQLRTGDMELPASSLDAFLGDLSRVEVHDKIEDILDLDHLTRIKESAFELLDEVIDLGQRIGETDHRRLVVWFDEWQEIARMKDGDLLLKRLRGMFQLQTHVTYAFTGSRDPDLLKTLFADRHQPLYRFAVRVDLNE</sequence>
<dbReference type="AlphaFoldDB" id="A0A9X7Z8L9"/>
<accession>A0A9X7Z8L9</accession>
<organism evidence="1 2">
    <name type="scientific">Alicyclobacillus mengziensis</name>
    <dbReference type="NCBI Taxonomy" id="2931921"/>
    <lineage>
        <taxon>Bacteria</taxon>
        <taxon>Bacillati</taxon>
        <taxon>Bacillota</taxon>
        <taxon>Bacilli</taxon>
        <taxon>Bacillales</taxon>
        <taxon>Alicyclobacillaceae</taxon>
        <taxon>Alicyclobacillus</taxon>
    </lineage>
</organism>
<name>A0A9X7Z8L9_9BACL</name>
<evidence type="ECO:0000313" key="2">
    <source>
        <dbReference type="Proteomes" id="UP000663505"/>
    </source>
</evidence>
<dbReference type="Gene3D" id="3.40.50.300">
    <property type="entry name" value="P-loop containing nucleotide triphosphate hydrolases"/>
    <property type="match status" value="1"/>
</dbReference>
<gene>
    <name evidence="1" type="ORF">JZ786_05620</name>
</gene>
<dbReference type="KEGG" id="afx:JZ786_05620"/>
<dbReference type="RefSeq" id="WP_206657803.1">
    <property type="nucleotide sequence ID" value="NZ_CP071182.1"/>
</dbReference>
<dbReference type="PANTHER" id="PTHR34301:SF8">
    <property type="entry name" value="ATPASE DOMAIN-CONTAINING PROTEIN"/>
    <property type="match status" value="1"/>
</dbReference>
<dbReference type="Proteomes" id="UP000663505">
    <property type="component" value="Chromosome"/>
</dbReference>